<sequence>MVERLNGLLLQATRLDLISNDDSMHITHLQFADDTILFLKPKTEYLLNVKQILRCFELASGLKANFYKSCVVRVGRGISNEVTDWAAVFKCKKASHPISFMGFLLRGRPGSKAFWDPLVDKIEKRLAPWKMKFLSKGGRLVLIKAVISSIPTYFLSVFKIPVSVETLLKGFREVFYGVIMMPKENFTLLDGWMFVRGKETMA</sequence>
<proteinExistence type="predicted"/>
<dbReference type="PANTHER" id="PTHR33116:SF78">
    <property type="entry name" value="OS12G0587133 PROTEIN"/>
    <property type="match status" value="1"/>
</dbReference>
<organism evidence="1 2">
    <name type="scientific">Dipteronia dyeriana</name>
    <dbReference type="NCBI Taxonomy" id="168575"/>
    <lineage>
        <taxon>Eukaryota</taxon>
        <taxon>Viridiplantae</taxon>
        <taxon>Streptophyta</taxon>
        <taxon>Embryophyta</taxon>
        <taxon>Tracheophyta</taxon>
        <taxon>Spermatophyta</taxon>
        <taxon>Magnoliopsida</taxon>
        <taxon>eudicotyledons</taxon>
        <taxon>Gunneridae</taxon>
        <taxon>Pentapetalae</taxon>
        <taxon>rosids</taxon>
        <taxon>malvids</taxon>
        <taxon>Sapindales</taxon>
        <taxon>Sapindaceae</taxon>
        <taxon>Hippocastanoideae</taxon>
        <taxon>Acereae</taxon>
        <taxon>Dipteronia</taxon>
    </lineage>
</organism>
<dbReference type="AlphaFoldDB" id="A0AAE0CT24"/>
<comment type="caution">
    <text evidence="1">The sequence shown here is derived from an EMBL/GenBank/DDBJ whole genome shotgun (WGS) entry which is preliminary data.</text>
</comment>
<dbReference type="EMBL" id="JANJYI010000001">
    <property type="protein sequence ID" value="KAK2662349.1"/>
    <property type="molecule type" value="Genomic_DNA"/>
</dbReference>
<accession>A0AAE0CT24</accession>
<evidence type="ECO:0000313" key="2">
    <source>
        <dbReference type="Proteomes" id="UP001280121"/>
    </source>
</evidence>
<gene>
    <name evidence="1" type="ORF">Ddye_000923</name>
</gene>
<evidence type="ECO:0000313" key="1">
    <source>
        <dbReference type="EMBL" id="KAK2662349.1"/>
    </source>
</evidence>
<dbReference type="PANTHER" id="PTHR33116">
    <property type="entry name" value="REVERSE TRANSCRIPTASE ZINC-BINDING DOMAIN-CONTAINING PROTEIN-RELATED-RELATED"/>
    <property type="match status" value="1"/>
</dbReference>
<reference evidence="1" key="1">
    <citation type="journal article" date="2023" name="Plant J.">
        <title>Genome sequences and population genomics provide insights into the demographic history, inbreeding, and mutation load of two 'living fossil' tree species of Dipteronia.</title>
        <authorList>
            <person name="Feng Y."/>
            <person name="Comes H.P."/>
            <person name="Chen J."/>
            <person name="Zhu S."/>
            <person name="Lu R."/>
            <person name="Zhang X."/>
            <person name="Li P."/>
            <person name="Qiu J."/>
            <person name="Olsen K.M."/>
            <person name="Qiu Y."/>
        </authorList>
    </citation>
    <scope>NUCLEOTIDE SEQUENCE</scope>
    <source>
        <strain evidence="1">KIB01</strain>
    </source>
</reference>
<name>A0AAE0CT24_9ROSI</name>
<evidence type="ECO:0008006" key="3">
    <source>
        <dbReference type="Google" id="ProtNLM"/>
    </source>
</evidence>
<keyword evidence="2" id="KW-1185">Reference proteome</keyword>
<protein>
    <recommendedName>
        <fullName evidence="3">Reverse transcriptase domain-containing protein</fullName>
    </recommendedName>
</protein>
<dbReference type="Proteomes" id="UP001280121">
    <property type="component" value="Unassembled WGS sequence"/>
</dbReference>